<dbReference type="InterPro" id="IPR038248">
    <property type="entry name" value="Dicer_dimer_sf"/>
</dbReference>
<dbReference type="Pfam" id="PF00271">
    <property type="entry name" value="Helicase_C"/>
    <property type="match status" value="1"/>
</dbReference>
<dbReference type="GO" id="GO:0004386">
    <property type="term" value="F:helicase activity"/>
    <property type="evidence" value="ECO:0007669"/>
    <property type="project" value="UniProtKB-KW"/>
</dbReference>
<comment type="cofactor">
    <cofactor evidence="2">
        <name>Mg(2+)</name>
        <dbReference type="ChEBI" id="CHEBI:18420"/>
    </cofactor>
</comment>
<keyword evidence="6" id="KW-0547">Nucleotide-binding</keyword>
<keyword evidence="9" id="KW-0067">ATP-binding</keyword>
<dbReference type="GO" id="GO:0005737">
    <property type="term" value="C:cytoplasm"/>
    <property type="evidence" value="ECO:0007669"/>
    <property type="project" value="TreeGrafter"/>
</dbReference>
<dbReference type="PANTHER" id="PTHR14950:SF37">
    <property type="entry name" value="ENDORIBONUCLEASE DICER"/>
    <property type="match status" value="1"/>
</dbReference>
<keyword evidence="3" id="KW-0930">Antiviral protein</keyword>
<keyword evidence="13" id="KW-0464">Manganese</keyword>
<dbReference type="GO" id="GO:0005634">
    <property type="term" value="C:nucleus"/>
    <property type="evidence" value="ECO:0007669"/>
    <property type="project" value="TreeGrafter"/>
</dbReference>
<dbReference type="CDD" id="cd18034">
    <property type="entry name" value="DEXHc_dicer"/>
    <property type="match status" value="1"/>
</dbReference>
<evidence type="ECO:0000259" key="19">
    <source>
        <dbReference type="PROSITE" id="PS51194"/>
    </source>
</evidence>
<dbReference type="SMART" id="SM00487">
    <property type="entry name" value="DEXDc"/>
    <property type="match status" value="1"/>
</dbReference>
<dbReference type="PROSITE" id="PS00517">
    <property type="entry name" value="RNASE_3_1"/>
    <property type="match status" value="2"/>
</dbReference>
<evidence type="ECO:0000256" key="10">
    <source>
        <dbReference type="ARBA" id="ARBA00022842"/>
    </source>
</evidence>
<evidence type="ECO:0000256" key="7">
    <source>
        <dbReference type="ARBA" id="ARBA00022801"/>
    </source>
</evidence>
<comment type="similarity">
    <text evidence="15">Belongs to the helicase family. Dicer subfamily.</text>
</comment>
<dbReference type="GO" id="GO:0050688">
    <property type="term" value="P:regulation of defense response to virus"/>
    <property type="evidence" value="ECO:0007669"/>
    <property type="project" value="UniProtKB-KW"/>
</dbReference>
<feature type="domain" description="RNase III" evidence="17">
    <location>
        <begin position="987"/>
        <end position="1128"/>
    </location>
</feature>
<evidence type="ECO:0000256" key="15">
    <source>
        <dbReference type="PROSITE-ProRule" id="PRU00657"/>
    </source>
</evidence>
<organism evidence="21 22">
    <name type="scientific">Coleophoma crateriformis</name>
    <dbReference type="NCBI Taxonomy" id="565419"/>
    <lineage>
        <taxon>Eukaryota</taxon>
        <taxon>Fungi</taxon>
        <taxon>Dikarya</taxon>
        <taxon>Ascomycota</taxon>
        <taxon>Pezizomycotina</taxon>
        <taxon>Leotiomycetes</taxon>
        <taxon>Helotiales</taxon>
        <taxon>Dermateaceae</taxon>
        <taxon>Coleophoma</taxon>
    </lineage>
</organism>
<evidence type="ECO:0000259" key="20">
    <source>
        <dbReference type="PROSITE" id="PS51327"/>
    </source>
</evidence>
<evidence type="ECO:0000256" key="5">
    <source>
        <dbReference type="ARBA" id="ARBA00022737"/>
    </source>
</evidence>
<keyword evidence="4" id="KW-0479">Metal-binding</keyword>
<feature type="domain" description="Dicer dsRNA-binding fold" evidence="20">
    <location>
        <begin position="620"/>
        <end position="714"/>
    </location>
</feature>
<evidence type="ECO:0000256" key="6">
    <source>
        <dbReference type="ARBA" id="ARBA00022741"/>
    </source>
</evidence>
<evidence type="ECO:0000256" key="11">
    <source>
        <dbReference type="ARBA" id="ARBA00022884"/>
    </source>
</evidence>
<dbReference type="SMART" id="SM00490">
    <property type="entry name" value="HELICc"/>
    <property type="match status" value="1"/>
</dbReference>
<comment type="caution">
    <text evidence="21">The sequence shown here is derived from an EMBL/GenBank/DDBJ whole genome shotgun (WGS) entry which is preliminary data.</text>
</comment>
<comment type="function">
    <text evidence="14">Dicer-like endonuclease involved in cleaving double-stranded RNA in the RNA interference (RNAi) pathway. Produces 21 to 25 bp dsRNAs (siRNAs) which target the selective destruction of homologous RNAs leading to sequence-specific suppression of gene expression, called post-transcriptional gene silencing (PTGS). Part of a broad host defense response against viral infection and transposons.</text>
</comment>
<comment type="cofactor">
    <cofactor evidence="1">
        <name>Mn(2+)</name>
        <dbReference type="ChEBI" id="CHEBI:29035"/>
    </cofactor>
</comment>
<evidence type="ECO:0000313" key="21">
    <source>
        <dbReference type="EMBL" id="RDW62769.1"/>
    </source>
</evidence>
<dbReference type="InterPro" id="IPR011545">
    <property type="entry name" value="DEAD/DEAH_box_helicase_dom"/>
</dbReference>
<dbReference type="GO" id="GO:0004525">
    <property type="term" value="F:ribonuclease III activity"/>
    <property type="evidence" value="ECO:0007669"/>
    <property type="project" value="InterPro"/>
</dbReference>
<keyword evidence="10" id="KW-0460">Magnesium</keyword>
<protein>
    <submittedName>
        <fullName evidence="21">p-loop containing nucleoside triphosphate hydrolase-30</fullName>
    </submittedName>
</protein>
<evidence type="ECO:0000256" key="12">
    <source>
        <dbReference type="ARBA" id="ARBA00023118"/>
    </source>
</evidence>
<dbReference type="CDD" id="cd00593">
    <property type="entry name" value="RIBOc"/>
    <property type="match status" value="2"/>
</dbReference>
<dbReference type="FunFam" id="1.10.1520.10:FF:000032">
    <property type="entry name" value="Dicer-like protein 2"/>
    <property type="match status" value="1"/>
</dbReference>
<gene>
    <name evidence="21" type="ORF">BP5796_11071</name>
</gene>
<feature type="domain" description="Helicase ATP-binding" evidence="18">
    <location>
        <begin position="79"/>
        <end position="257"/>
    </location>
</feature>
<evidence type="ECO:0000256" key="9">
    <source>
        <dbReference type="ARBA" id="ARBA00022840"/>
    </source>
</evidence>
<dbReference type="PROSITE" id="PS50142">
    <property type="entry name" value="RNASE_3_2"/>
    <property type="match status" value="2"/>
</dbReference>
<dbReference type="Pfam" id="PF00270">
    <property type="entry name" value="DEAD"/>
    <property type="match status" value="1"/>
</dbReference>
<dbReference type="InterPro" id="IPR014720">
    <property type="entry name" value="dsRBD_dom"/>
</dbReference>
<dbReference type="PROSITE" id="PS50137">
    <property type="entry name" value="DS_RBD"/>
    <property type="match status" value="1"/>
</dbReference>
<evidence type="ECO:0000259" key="16">
    <source>
        <dbReference type="PROSITE" id="PS50137"/>
    </source>
</evidence>
<dbReference type="GO" id="GO:0005524">
    <property type="term" value="F:ATP binding"/>
    <property type="evidence" value="ECO:0007669"/>
    <property type="project" value="UniProtKB-KW"/>
</dbReference>
<feature type="domain" description="RNase III" evidence="17">
    <location>
        <begin position="1168"/>
        <end position="1358"/>
    </location>
</feature>
<keyword evidence="22" id="KW-1185">Reference proteome</keyword>
<proteinExistence type="inferred from homology"/>
<evidence type="ECO:0000259" key="18">
    <source>
        <dbReference type="PROSITE" id="PS51192"/>
    </source>
</evidence>
<dbReference type="Gene3D" id="3.30.160.380">
    <property type="entry name" value="Dicer dimerisation domain"/>
    <property type="match status" value="1"/>
</dbReference>
<feature type="domain" description="Helicase C-terminal" evidence="19">
    <location>
        <begin position="427"/>
        <end position="601"/>
    </location>
</feature>
<dbReference type="OrthoDB" id="416741at2759"/>
<dbReference type="EMBL" id="PDLN01000017">
    <property type="protein sequence ID" value="RDW62769.1"/>
    <property type="molecule type" value="Genomic_DNA"/>
</dbReference>
<sequence>MDGPSDEVSSFSPITSDERDRILETQIIENLTSLAEQHVEDAGSDVAESFVSLNLDANTACFDDASRSVIKPRAYQSEMVAESLQRNIIVAMDTGSGKTHVAVMRVLAELDRMPAHQFIWFLAPTISLCYQQHEYFQKHVTSIPIKLLSGNDDIDRWTEQSHWDTVLRNVKLLVTTYQVLLDALTHAFVHVESLALIIFDEAHNCVRKHPGAQIMQKFYHPGKTRGEAVPHILGLTASPVMRSDPQSLVKIEETLDAICRTPTKHRAELRAQVKLPVLSQILYQGLPSDSMLSEYTQTIKSLGRTYASLKIQDDPYVLALRAENTEKSRKKLEKVRLSHKTWTQDQLKNFHAMSLKVCRELGPWAADYYISEVVARYLKLENIHDSSLGMWDIPSAERRYLGTALRQVIITQNPCTFPLSLPMVSDKFTKLLEAVLQEPPNFSGIVFVQERTMVSVLAHMLSIHPDTRSRFRVGSMVGSSDFRARPKNISELVDTESQKLSLERFKSGNVNLMIATSVLEEGIDVPSCNVVICFQKPANLKSFIQRRGRARQKDSKLILFDEIASTPGNDWSEAESSMRRMYEDDMRSLKLFIALEEEDEHDGRHFKVENTGALLDLDNALSHLHHFCATLPKKQYIDPRPDFTCIEAGAGQVKAKVVLPLSVNEALRTTESSRSWASEKNSMKDAAFEAYLGLYKAGLINDNLLPLAGYDADITNLETTPVESRPSKILVRKQINPWIRVAKKWKSLDELNITTVEAGDEIRQATISFGKIKMQVYLPADIPSVPPYKVYWDKNTELDVSLYTNCNTHHISDTARASQETLSLLRTAYGTRYPIEQKRHVVLFSIDNEELLEERIESQSVSEFVYDCQLTKRKGSVGLVRDLTQNNQPYIYRSWLAFKPPIDAVQHPYLGYSEAPKNVPHLSLSKLSRRSDFLHKIPIENAKSSEKPLSYVLPTIRCSIDTLPFEYVQFALVMPCIMHRLGIYLLADRLSKTILQSVGIIDLTLIVTAISASSAQEETNYQRLEFLGDSILKTCTSIQLMAEYPLWHQGYLSAKKDRLVANSRLARAAIEVGLDEYILTKPFTGQKWRPLYVEDLLVSEMQGGRELSTKILGDVVESLIGAAMVDGGITKALSCLQKFLPELTWHPLEVRRASLFDSAADIPLPVILEPLEEMIGYRFQRKGLLVEALTHASYNVGSGSLERLEFLGDAILDNIVVEAMFHNKPELSHVQMHLLRTALVNADFLAFCCMECSTEQTQTNIVETTDATEANQPVFHEVTSTLKFPLWKFMRHMCPPVAAVQEATSVKYGALRNEIKDAIDRGTHYPWHQLTLLAGAPSQKFYSDLIESVLGAVWIDSGSFEACREIVEKLGILSYMRRILSENVHILHPKQEIGQLADTETVKYITGYRVYENADGFEEREYHCRVLVAGREIASVDGGIGREEVMTRAADVAVKKLKSKHLGDAPEPEMMDSDVEMI</sequence>
<dbReference type="InterPro" id="IPR000999">
    <property type="entry name" value="RNase_III_dom"/>
</dbReference>
<evidence type="ECO:0000259" key="17">
    <source>
        <dbReference type="PROSITE" id="PS50142"/>
    </source>
</evidence>
<dbReference type="InterPro" id="IPR001650">
    <property type="entry name" value="Helicase_C-like"/>
</dbReference>
<dbReference type="CDD" id="cd18802">
    <property type="entry name" value="SF2_C_dicer"/>
    <property type="match status" value="1"/>
</dbReference>
<keyword evidence="11 15" id="KW-0694">RNA-binding</keyword>
<dbReference type="GO" id="GO:0051607">
    <property type="term" value="P:defense response to virus"/>
    <property type="evidence" value="ECO:0007669"/>
    <property type="project" value="UniProtKB-KW"/>
</dbReference>
<dbReference type="InterPro" id="IPR005034">
    <property type="entry name" value="Dicer_dimerisation"/>
</dbReference>
<dbReference type="InterPro" id="IPR027417">
    <property type="entry name" value="P-loop_NTPase"/>
</dbReference>
<dbReference type="Gene3D" id="3.40.50.300">
    <property type="entry name" value="P-loop containing nucleotide triphosphate hydrolases"/>
    <property type="match status" value="2"/>
</dbReference>
<evidence type="ECO:0000256" key="13">
    <source>
        <dbReference type="ARBA" id="ARBA00023211"/>
    </source>
</evidence>
<dbReference type="PROSITE" id="PS51327">
    <property type="entry name" value="DICER_DSRBF"/>
    <property type="match status" value="1"/>
</dbReference>
<evidence type="ECO:0000256" key="8">
    <source>
        <dbReference type="ARBA" id="ARBA00022806"/>
    </source>
</evidence>
<dbReference type="GO" id="GO:0030422">
    <property type="term" value="P:siRNA processing"/>
    <property type="evidence" value="ECO:0007669"/>
    <property type="project" value="TreeGrafter"/>
</dbReference>
<dbReference type="GO" id="GO:0046872">
    <property type="term" value="F:metal ion binding"/>
    <property type="evidence" value="ECO:0007669"/>
    <property type="project" value="UniProtKB-KW"/>
</dbReference>
<dbReference type="Pfam" id="PF00636">
    <property type="entry name" value="Ribonuclease_3"/>
    <property type="match status" value="2"/>
</dbReference>
<accession>A0A3D8QLU8</accession>
<dbReference type="InterPro" id="IPR036389">
    <property type="entry name" value="RNase_III_sf"/>
</dbReference>
<name>A0A3D8QLU8_9HELO</name>
<dbReference type="GO" id="GO:0003723">
    <property type="term" value="F:RNA binding"/>
    <property type="evidence" value="ECO:0007669"/>
    <property type="project" value="UniProtKB-UniRule"/>
</dbReference>
<evidence type="ECO:0000256" key="4">
    <source>
        <dbReference type="ARBA" id="ARBA00022723"/>
    </source>
</evidence>
<dbReference type="SMART" id="SM00535">
    <property type="entry name" value="RIBOc"/>
    <property type="match status" value="2"/>
</dbReference>
<keyword evidence="12" id="KW-0051">Antiviral defense</keyword>
<keyword evidence="7 21" id="KW-0378">Hydrolase</keyword>
<evidence type="ECO:0000313" key="22">
    <source>
        <dbReference type="Proteomes" id="UP000256328"/>
    </source>
</evidence>
<keyword evidence="8" id="KW-0347">Helicase</keyword>
<dbReference type="InterPro" id="IPR014001">
    <property type="entry name" value="Helicase_ATP-bd"/>
</dbReference>
<dbReference type="SUPFAM" id="SSF52540">
    <property type="entry name" value="P-loop containing nucleoside triphosphate hydrolases"/>
    <property type="match status" value="1"/>
</dbReference>
<dbReference type="PROSITE" id="PS51194">
    <property type="entry name" value="HELICASE_CTER"/>
    <property type="match status" value="1"/>
</dbReference>
<feature type="domain" description="DRBM" evidence="16">
    <location>
        <begin position="1388"/>
        <end position="1459"/>
    </location>
</feature>
<evidence type="ECO:0000256" key="14">
    <source>
        <dbReference type="ARBA" id="ARBA00025403"/>
    </source>
</evidence>
<dbReference type="Proteomes" id="UP000256328">
    <property type="component" value="Unassembled WGS sequence"/>
</dbReference>
<dbReference type="Pfam" id="PF03368">
    <property type="entry name" value="Dicer_dimer"/>
    <property type="match status" value="1"/>
</dbReference>
<evidence type="ECO:0000256" key="3">
    <source>
        <dbReference type="ARBA" id="ARBA00022721"/>
    </source>
</evidence>
<keyword evidence="5" id="KW-0677">Repeat</keyword>
<evidence type="ECO:0000256" key="1">
    <source>
        <dbReference type="ARBA" id="ARBA00001936"/>
    </source>
</evidence>
<dbReference type="SUPFAM" id="SSF69065">
    <property type="entry name" value="RNase III domain-like"/>
    <property type="match status" value="2"/>
</dbReference>
<dbReference type="PANTHER" id="PTHR14950">
    <property type="entry name" value="DICER-RELATED"/>
    <property type="match status" value="1"/>
</dbReference>
<reference evidence="21 22" key="1">
    <citation type="journal article" date="2018" name="IMA Fungus">
        <title>IMA Genome-F 9: Draft genome sequence of Annulohypoxylon stygium, Aspergillus mulundensis, Berkeleyomyces basicola (syn. Thielaviopsis basicola), Ceratocystis smalleyi, two Cercospora beticola strains, Coleophoma cylindrospora, Fusarium fracticaudum, Phialophora cf. hyalina, and Morchella septimelata.</title>
        <authorList>
            <person name="Wingfield B.D."/>
            <person name="Bills G.F."/>
            <person name="Dong Y."/>
            <person name="Huang W."/>
            <person name="Nel W.J."/>
            <person name="Swalarsk-Parry B.S."/>
            <person name="Vaghefi N."/>
            <person name="Wilken P.M."/>
            <person name="An Z."/>
            <person name="de Beer Z.W."/>
            <person name="De Vos L."/>
            <person name="Chen L."/>
            <person name="Duong T.A."/>
            <person name="Gao Y."/>
            <person name="Hammerbacher A."/>
            <person name="Kikkert J.R."/>
            <person name="Li Y."/>
            <person name="Li H."/>
            <person name="Li K."/>
            <person name="Li Q."/>
            <person name="Liu X."/>
            <person name="Ma X."/>
            <person name="Naidoo K."/>
            <person name="Pethybridge S.J."/>
            <person name="Sun J."/>
            <person name="Steenkamp E.T."/>
            <person name="van der Nest M.A."/>
            <person name="van Wyk S."/>
            <person name="Wingfield M.J."/>
            <person name="Xiong C."/>
            <person name="Yue Q."/>
            <person name="Zhang X."/>
        </authorList>
    </citation>
    <scope>NUCLEOTIDE SEQUENCE [LARGE SCALE GENOMIC DNA]</scope>
    <source>
        <strain evidence="21 22">BP5796</strain>
    </source>
</reference>
<dbReference type="Gene3D" id="1.10.1520.10">
    <property type="entry name" value="Ribonuclease III domain"/>
    <property type="match status" value="2"/>
</dbReference>
<evidence type="ECO:0000256" key="2">
    <source>
        <dbReference type="ARBA" id="ARBA00001946"/>
    </source>
</evidence>
<dbReference type="PROSITE" id="PS51192">
    <property type="entry name" value="HELICASE_ATP_BIND_1"/>
    <property type="match status" value="1"/>
</dbReference>